<dbReference type="AlphaFoldDB" id="A0AAE0VIW3"/>
<keyword evidence="3" id="KW-1185">Reference proteome</keyword>
<name>A0AAE0VIW3_9BIVA</name>
<keyword evidence="1" id="KW-0472">Membrane</keyword>
<comment type="caution">
    <text evidence="2">The sequence shown here is derived from an EMBL/GenBank/DDBJ whole genome shotgun (WGS) entry which is preliminary data.</text>
</comment>
<accession>A0AAE0VIW3</accession>
<organism evidence="2 3">
    <name type="scientific">Potamilus streckersoni</name>
    <dbReference type="NCBI Taxonomy" id="2493646"/>
    <lineage>
        <taxon>Eukaryota</taxon>
        <taxon>Metazoa</taxon>
        <taxon>Spiralia</taxon>
        <taxon>Lophotrochozoa</taxon>
        <taxon>Mollusca</taxon>
        <taxon>Bivalvia</taxon>
        <taxon>Autobranchia</taxon>
        <taxon>Heteroconchia</taxon>
        <taxon>Palaeoheterodonta</taxon>
        <taxon>Unionida</taxon>
        <taxon>Unionoidea</taxon>
        <taxon>Unionidae</taxon>
        <taxon>Ambleminae</taxon>
        <taxon>Lampsilini</taxon>
        <taxon>Potamilus</taxon>
    </lineage>
</organism>
<protein>
    <submittedName>
        <fullName evidence="2">Uncharacterized protein</fullName>
    </submittedName>
</protein>
<evidence type="ECO:0000313" key="2">
    <source>
        <dbReference type="EMBL" id="KAK3579973.1"/>
    </source>
</evidence>
<evidence type="ECO:0000256" key="1">
    <source>
        <dbReference type="SAM" id="Phobius"/>
    </source>
</evidence>
<dbReference type="Proteomes" id="UP001195483">
    <property type="component" value="Unassembled WGS sequence"/>
</dbReference>
<evidence type="ECO:0000313" key="3">
    <source>
        <dbReference type="Proteomes" id="UP001195483"/>
    </source>
</evidence>
<keyword evidence="1" id="KW-1133">Transmembrane helix</keyword>
<dbReference type="EMBL" id="JAEAOA010000086">
    <property type="protein sequence ID" value="KAK3579973.1"/>
    <property type="molecule type" value="Genomic_DNA"/>
</dbReference>
<reference evidence="2" key="1">
    <citation type="journal article" date="2021" name="Genome Biol. Evol.">
        <title>A High-Quality Reference Genome for a Parasitic Bivalve with Doubly Uniparental Inheritance (Bivalvia: Unionida).</title>
        <authorList>
            <person name="Smith C.H."/>
        </authorList>
    </citation>
    <scope>NUCLEOTIDE SEQUENCE</scope>
    <source>
        <strain evidence="2">CHS0354</strain>
    </source>
</reference>
<feature type="transmembrane region" description="Helical" evidence="1">
    <location>
        <begin position="16"/>
        <end position="35"/>
    </location>
</feature>
<keyword evidence="1" id="KW-0812">Transmembrane</keyword>
<reference evidence="2" key="3">
    <citation type="submission" date="2023-05" db="EMBL/GenBank/DDBJ databases">
        <authorList>
            <person name="Smith C.H."/>
        </authorList>
    </citation>
    <scope>NUCLEOTIDE SEQUENCE</scope>
    <source>
        <strain evidence="2">CHS0354</strain>
        <tissue evidence="2">Mantle</tissue>
    </source>
</reference>
<sequence>MIPYTASRTCLRSDHILGLFMLKFHWLLIMCFGAYQRSKATLPVSKEKCTYFEEAILMTRSTLMRSEERIHAKISELAARLKESLVFSIQSKIEIILMMLCEVTKRTEK</sequence>
<proteinExistence type="predicted"/>
<gene>
    <name evidence="2" type="ORF">CHS0354_000850</name>
</gene>
<reference evidence="2" key="2">
    <citation type="journal article" date="2021" name="Genome Biol. Evol.">
        <title>Developing a high-quality reference genome for a parasitic bivalve with doubly uniparental inheritance (Bivalvia: Unionida).</title>
        <authorList>
            <person name="Smith C.H."/>
        </authorList>
    </citation>
    <scope>NUCLEOTIDE SEQUENCE</scope>
    <source>
        <strain evidence="2">CHS0354</strain>
        <tissue evidence="2">Mantle</tissue>
    </source>
</reference>